<keyword evidence="3" id="KW-0808">Transferase</keyword>
<proteinExistence type="predicted"/>
<sequence length="392" mass="45334">MKILLANKFYYRRGGDCIYTLNLELLLREYGHEVAIFAMDYPDNLETPWRKYFPSEVKFKPGLGMLEAFLRPLGTNEVKRKFCALLDEFKPDVVHLNNIHTQLSPIIAELAHERGIKVVWTLHDLKLLCPRYDCLRNGKIACEECFMDKRKVLEYKCMKNSIVASFLAYKEAVSWNRERLEKCTDIFICPSLFIANKMIQGGFDKTKMCTLCNFIDIEKTRKQEYNKLDYYCFIGRLSNEKGVVTLVKAARQLPYKLKIIGEGPLMEELKILCKGTNIELVGYKQWAEIKELLGRTRFSVIPSECNENNPLSVIEAQCLGTPVLGACIGGIPELIEEGKSGMLFKSKDIVDLKKKIEMMFTYTFDYESLAKKSQEKYSADAYYKQLMKIYTK</sequence>
<evidence type="ECO:0000313" key="4">
    <source>
        <dbReference type="Proteomes" id="UP000261210"/>
    </source>
</evidence>
<dbReference type="PANTHER" id="PTHR45947:SF13">
    <property type="entry name" value="TRANSFERASE"/>
    <property type="match status" value="1"/>
</dbReference>
<gene>
    <name evidence="3" type="ORF">DXD03_10110</name>
</gene>
<dbReference type="RefSeq" id="WP_117683859.1">
    <property type="nucleotide sequence ID" value="NZ_JADNHC010000017.1"/>
</dbReference>
<reference evidence="3 4" key="1">
    <citation type="submission" date="2018-08" db="EMBL/GenBank/DDBJ databases">
        <title>A genome reference for cultivated species of the human gut microbiota.</title>
        <authorList>
            <person name="Zou Y."/>
            <person name="Xue W."/>
            <person name="Luo G."/>
        </authorList>
    </citation>
    <scope>NUCLEOTIDE SEQUENCE [LARGE SCALE GENOMIC DNA]</scope>
    <source>
        <strain evidence="3 4">TF10-34</strain>
    </source>
</reference>
<evidence type="ECO:0000313" key="3">
    <source>
        <dbReference type="EMBL" id="RGK63119.1"/>
    </source>
</evidence>
<dbReference type="EMBL" id="QSQU01000012">
    <property type="protein sequence ID" value="RGK63119.1"/>
    <property type="molecule type" value="Genomic_DNA"/>
</dbReference>
<dbReference type="AlphaFoldDB" id="A0A3E4NGK5"/>
<dbReference type="GO" id="GO:0016757">
    <property type="term" value="F:glycosyltransferase activity"/>
    <property type="evidence" value="ECO:0007669"/>
    <property type="project" value="InterPro"/>
</dbReference>
<comment type="caution">
    <text evidence="3">The sequence shown here is derived from an EMBL/GenBank/DDBJ whole genome shotgun (WGS) entry which is preliminary data.</text>
</comment>
<organism evidence="3 4">
    <name type="scientific">Bacteroides xylanisolvens</name>
    <dbReference type="NCBI Taxonomy" id="371601"/>
    <lineage>
        <taxon>Bacteria</taxon>
        <taxon>Pseudomonadati</taxon>
        <taxon>Bacteroidota</taxon>
        <taxon>Bacteroidia</taxon>
        <taxon>Bacteroidales</taxon>
        <taxon>Bacteroidaceae</taxon>
        <taxon>Bacteroides</taxon>
    </lineage>
</organism>
<dbReference type="InterPro" id="IPR050194">
    <property type="entry name" value="Glycosyltransferase_grp1"/>
</dbReference>
<name>A0A3E4NGK5_9BACE</name>
<dbReference type="PANTHER" id="PTHR45947">
    <property type="entry name" value="SULFOQUINOVOSYL TRANSFERASE SQD2"/>
    <property type="match status" value="1"/>
</dbReference>
<dbReference type="InterPro" id="IPR001296">
    <property type="entry name" value="Glyco_trans_1"/>
</dbReference>
<evidence type="ECO:0000259" key="2">
    <source>
        <dbReference type="Pfam" id="PF13579"/>
    </source>
</evidence>
<dbReference type="Pfam" id="PF00534">
    <property type="entry name" value="Glycos_transf_1"/>
    <property type="match status" value="1"/>
</dbReference>
<dbReference type="Pfam" id="PF13579">
    <property type="entry name" value="Glyco_trans_4_4"/>
    <property type="match status" value="1"/>
</dbReference>
<dbReference type="Gene3D" id="3.40.50.2000">
    <property type="entry name" value="Glycogen Phosphorylase B"/>
    <property type="match status" value="2"/>
</dbReference>
<protein>
    <submittedName>
        <fullName evidence="3">Glycosyltransferase</fullName>
    </submittedName>
</protein>
<feature type="domain" description="Glycosyltransferase subfamily 4-like N-terminal" evidence="2">
    <location>
        <begin position="19"/>
        <end position="131"/>
    </location>
</feature>
<dbReference type="InterPro" id="IPR028098">
    <property type="entry name" value="Glyco_trans_4-like_N"/>
</dbReference>
<evidence type="ECO:0000259" key="1">
    <source>
        <dbReference type="Pfam" id="PF00534"/>
    </source>
</evidence>
<feature type="domain" description="Glycosyl transferase family 1" evidence="1">
    <location>
        <begin position="218"/>
        <end position="361"/>
    </location>
</feature>
<dbReference type="SUPFAM" id="SSF53756">
    <property type="entry name" value="UDP-Glycosyltransferase/glycogen phosphorylase"/>
    <property type="match status" value="1"/>
</dbReference>
<dbReference type="Proteomes" id="UP000261210">
    <property type="component" value="Unassembled WGS sequence"/>
</dbReference>
<accession>A0A3E4NGK5</accession>